<dbReference type="Proteomes" id="UP000052943">
    <property type="component" value="Unassembled WGS sequence"/>
</dbReference>
<reference evidence="1 2" key="1">
    <citation type="submission" date="2015-11" db="EMBL/GenBank/DDBJ databases">
        <title>Genomes and virulence difference between two physiological races of Phytophthora nicotianae.</title>
        <authorList>
            <person name="Liu H."/>
            <person name="Ma X."/>
            <person name="Yu H."/>
            <person name="Fang D."/>
            <person name="Li Y."/>
            <person name="Wang X."/>
            <person name="Wang W."/>
            <person name="Dong Y."/>
            <person name="Xiao B."/>
        </authorList>
    </citation>
    <scope>NUCLEOTIDE SEQUENCE [LARGE SCALE GENOMIC DNA]</scope>
    <source>
        <strain evidence="2">race 0</strain>
    </source>
</reference>
<protein>
    <recommendedName>
        <fullName evidence="3">PX domain-containing protein</fullName>
    </recommendedName>
</protein>
<gene>
    <name evidence="1" type="ORF">AM587_10004764</name>
</gene>
<dbReference type="AlphaFoldDB" id="A0A0W8DNW1"/>
<accession>A0A0W8DNW1</accession>
<dbReference type="OrthoDB" id="113054at2759"/>
<proteinExistence type="predicted"/>
<evidence type="ECO:0000313" key="1">
    <source>
        <dbReference type="EMBL" id="KUF97992.1"/>
    </source>
</evidence>
<dbReference type="EMBL" id="LNFO01000904">
    <property type="protein sequence ID" value="KUF97992.1"/>
    <property type="molecule type" value="Genomic_DNA"/>
</dbReference>
<organism evidence="1 2">
    <name type="scientific">Phytophthora nicotianae</name>
    <name type="common">Potato buckeye rot agent</name>
    <name type="synonym">Phytophthora parasitica</name>
    <dbReference type="NCBI Taxonomy" id="4792"/>
    <lineage>
        <taxon>Eukaryota</taxon>
        <taxon>Sar</taxon>
        <taxon>Stramenopiles</taxon>
        <taxon>Oomycota</taxon>
        <taxon>Peronosporomycetes</taxon>
        <taxon>Peronosporales</taxon>
        <taxon>Peronosporaceae</taxon>
        <taxon>Phytophthora</taxon>
    </lineage>
</organism>
<evidence type="ECO:0000313" key="2">
    <source>
        <dbReference type="Proteomes" id="UP000052943"/>
    </source>
</evidence>
<sequence length="199" mass="23124">MCTIVSTGSHSLQQLSKLTIIPTRSLNLSSRSFLEKIDHIEIHDTVERNGVVFYIIDVFLTHKTSHIPTIKSTAVSDQPDYRLERRFTDFANLRYKVWMYAQRQHEDGQKCKYCGEFMSFIVHSLSQPRALIKLATSVNTRKKLLTSFCNIFIKKALDKEYYRSCTGTTPYQCTSGNIPCLARYDTIPYIVQDFFRQNE</sequence>
<evidence type="ECO:0008006" key="3">
    <source>
        <dbReference type="Google" id="ProtNLM"/>
    </source>
</evidence>
<comment type="caution">
    <text evidence="1">The sequence shown here is derived from an EMBL/GenBank/DDBJ whole genome shotgun (WGS) entry which is preliminary data.</text>
</comment>
<name>A0A0W8DNW1_PHYNI</name>